<evidence type="ECO:0000313" key="4">
    <source>
        <dbReference type="Proteomes" id="UP000289738"/>
    </source>
</evidence>
<evidence type="ECO:0000256" key="1">
    <source>
        <dbReference type="SAM" id="MobiDB-lite"/>
    </source>
</evidence>
<proteinExistence type="predicted"/>
<dbReference type="AlphaFoldDB" id="A0A444YJ68"/>
<dbReference type="EMBL" id="SDMP01000016">
    <property type="protein sequence ID" value="RYR01995.1"/>
    <property type="molecule type" value="Genomic_DNA"/>
</dbReference>
<dbReference type="InterPro" id="IPR040256">
    <property type="entry name" value="At4g02000-like"/>
</dbReference>
<name>A0A444YJ68_ARAHY</name>
<dbReference type="Pfam" id="PF14111">
    <property type="entry name" value="DUF4283"/>
    <property type="match status" value="1"/>
</dbReference>
<feature type="domain" description="DUF4283" evidence="2">
    <location>
        <begin position="100"/>
        <end position="181"/>
    </location>
</feature>
<feature type="compositionally biased region" description="Basic and acidic residues" evidence="1">
    <location>
        <begin position="15"/>
        <end position="33"/>
    </location>
</feature>
<feature type="compositionally biased region" description="Basic and acidic residues" evidence="1">
    <location>
        <begin position="46"/>
        <end position="60"/>
    </location>
</feature>
<accession>A0A444YJ68</accession>
<sequence>MEEESTKDMAVSAEMDMRPKQVEGPSEGRKEAAPKSFAQAVKKGTNRGEPRTENSDRVATDHLGSSDDENEELGIKIEKTPNGLYNLVISESIKYDLRKHWWESLIVKVLGRKVSLAVIKRRLEAMWSRMGSLDVIDIGNDYFLVRFYNAEDLDYALMEGPWKILDHYLTIQLWKLDFNPSKATIDNIAAWIRLPCLAIEYYNRIVLEKIGNILGRTIKVDTNTSQISRGKFSRICVEIDLTKPLVS</sequence>
<evidence type="ECO:0000313" key="3">
    <source>
        <dbReference type="EMBL" id="RYR01995.1"/>
    </source>
</evidence>
<dbReference type="STRING" id="3818.A0A444YJ68"/>
<evidence type="ECO:0000259" key="2">
    <source>
        <dbReference type="Pfam" id="PF14111"/>
    </source>
</evidence>
<gene>
    <name evidence="3" type="ORF">Ahy_B06g080852</name>
</gene>
<reference evidence="3 4" key="1">
    <citation type="submission" date="2019-01" db="EMBL/GenBank/DDBJ databases">
        <title>Sequencing of cultivated peanut Arachis hypogaea provides insights into genome evolution and oil improvement.</title>
        <authorList>
            <person name="Chen X."/>
        </authorList>
    </citation>
    <scope>NUCLEOTIDE SEQUENCE [LARGE SCALE GENOMIC DNA]</scope>
    <source>
        <strain evidence="4">cv. Fuhuasheng</strain>
        <tissue evidence="3">Leaves</tissue>
    </source>
</reference>
<protein>
    <recommendedName>
        <fullName evidence="2">DUF4283 domain-containing protein</fullName>
    </recommendedName>
</protein>
<dbReference type="InterPro" id="IPR025558">
    <property type="entry name" value="DUF4283"/>
</dbReference>
<comment type="caution">
    <text evidence="3">The sequence shown here is derived from an EMBL/GenBank/DDBJ whole genome shotgun (WGS) entry which is preliminary data.</text>
</comment>
<dbReference type="PANTHER" id="PTHR31286:SF99">
    <property type="entry name" value="DUF4283 DOMAIN-CONTAINING PROTEIN"/>
    <property type="match status" value="1"/>
</dbReference>
<organism evidence="3 4">
    <name type="scientific">Arachis hypogaea</name>
    <name type="common">Peanut</name>
    <dbReference type="NCBI Taxonomy" id="3818"/>
    <lineage>
        <taxon>Eukaryota</taxon>
        <taxon>Viridiplantae</taxon>
        <taxon>Streptophyta</taxon>
        <taxon>Embryophyta</taxon>
        <taxon>Tracheophyta</taxon>
        <taxon>Spermatophyta</taxon>
        <taxon>Magnoliopsida</taxon>
        <taxon>eudicotyledons</taxon>
        <taxon>Gunneridae</taxon>
        <taxon>Pentapetalae</taxon>
        <taxon>rosids</taxon>
        <taxon>fabids</taxon>
        <taxon>Fabales</taxon>
        <taxon>Fabaceae</taxon>
        <taxon>Papilionoideae</taxon>
        <taxon>50 kb inversion clade</taxon>
        <taxon>dalbergioids sensu lato</taxon>
        <taxon>Dalbergieae</taxon>
        <taxon>Pterocarpus clade</taxon>
        <taxon>Arachis</taxon>
    </lineage>
</organism>
<keyword evidence="4" id="KW-1185">Reference proteome</keyword>
<dbReference type="PANTHER" id="PTHR31286">
    <property type="entry name" value="GLYCINE-RICH CELL WALL STRUCTURAL PROTEIN 1.8-LIKE"/>
    <property type="match status" value="1"/>
</dbReference>
<dbReference type="Proteomes" id="UP000289738">
    <property type="component" value="Chromosome B06"/>
</dbReference>
<feature type="region of interest" description="Disordered" evidence="1">
    <location>
        <begin position="1"/>
        <end position="71"/>
    </location>
</feature>